<proteinExistence type="predicted"/>
<dbReference type="GO" id="GO:0004803">
    <property type="term" value="F:transposase activity"/>
    <property type="evidence" value="ECO:0007669"/>
    <property type="project" value="InterPro"/>
</dbReference>
<protein>
    <submittedName>
        <fullName evidence="2">IS200/IS605 family transposase</fullName>
    </submittedName>
</protein>
<dbReference type="Proteomes" id="UP000256373">
    <property type="component" value="Unassembled WGS sequence"/>
</dbReference>
<evidence type="ECO:0000313" key="3">
    <source>
        <dbReference type="Proteomes" id="UP000256373"/>
    </source>
</evidence>
<keyword evidence="3" id="KW-1185">Reference proteome</keyword>
<dbReference type="EMBL" id="QNUL01000024">
    <property type="protein sequence ID" value="REA57929.1"/>
    <property type="molecule type" value="Genomic_DNA"/>
</dbReference>
<name>A0A3D8Y658_9BACT</name>
<dbReference type="PANTHER" id="PTHR33360:SF2">
    <property type="entry name" value="TRANSPOSASE FOR INSERTION SEQUENCE ELEMENT IS200"/>
    <property type="match status" value="1"/>
</dbReference>
<dbReference type="GO" id="GO:0006313">
    <property type="term" value="P:DNA transposition"/>
    <property type="evidence" value="ECO:0007669"/>
    <property type="project" value="InterPro"/>
</dbReference>
<comment type="caution">
    <text evidence="2">The sequence shown here is derived from an EMBL/GenBank/DDBJ whole genome shotgun (WGS) entry which is preliminary data.</text>
</comment>
<dbReference type="NCBIfam" id="NF033573">
    <property type="entry name" value="transpos_IS200"/>
    <property type="match status" value="1"/>
</dbReference>
<dbReference type="InterPro" id="IPR002686">
    <property type="entry name" value="Transposase_17"/>
</dbReference>
<reference evidence="2 3" key="1">
    <citation type="submission" date="2018-07" db="EMBL/GenBank/DDBJ databases">
        <title>Dyadobacter roseus sp. nov., isolated from rose rhizosphere soil.</title>
        <authorList>
            <person name="Chen L."/>
        </authorList>
    </citation>
    <scope>NUCLEOTIDE SEQUENCE [LARGE SCALE GENOMIC DNA]</scope>
    <source>
        <strain evidence="2 3">RS19</strain>
    </source>
</reference>
<dbReference type="PANTHER" id="PTHR33360">
    <property type="entry name" value="TRANSPOSASE FOR INSERTION SEQUENCE ELEMENT IS200"/>
    <property type="match status" value="1"/>
</dbReference>
<dbReference type="GO" id="GO:0003677">
    <property type="term" value="F:DNA binding"/>
    <property type="evidence" value="ECO:0007669"/>
    <property type="project" value="InterPro"/>
</dbReference>
<dbReference type="OrthoDB" id="9797997at2"/>
<dbReference type="Pfam" id="PF01797">
    <property type="entry name" value="Y1_Tnp"/>
    <property type="match status" value="1"/>
</dbReference>
<dbReference type="InterPro" id="IPR036515">
    <property type="entry name" value="Transposase_17_sf"/>
</dbReference>
<feature type="domain" description="Transposase IS200-like" evidence="1">
    <location>
        <begin position="5"/>
        <end position="119"/>
    </location>
</feature>
<dbReference type="SUPFAM" id="SSF143422">
    <property type="entry name" value="Transposase IS200-like"/>
    <property type="match status" value="1"/>
</dbReference>
<dbReference type="RefSeq" id="WP_115833228.1">
    <property type="nucleotide sequence ID" value="NZ_QNUL01000024.1"/>
</dbReference>
<dbReference type="SMART" id="SM01321">
    <property type="entry name" value="Y1_Tnp"/>
    <property type="match status" value="1"/>
</dbReference>
<evidence type="ECO:0000259" key="1">
    <source>
        <dbReference type="SMART" id="SM01321"/>
    </source>
</evidence>
<evidence type="ECO:0000313" key="2">
    <source>
        <dbReference type="EMBL" id="REA57929.1"/>
    </source>
</evidence>
<gene>
    <name evidence="2" type="primary">tnpA</name>
    <name evidence="2" type="ORF">DSL64_22625</name>
</gene>
<dbReference type="AlphaFoldDB" id="A0A3D8Y658"/>
<dbReference type="Gene3D" id="3.30.70.1290">
    <property type="entry name" value="Transposase IS200-like"/>
    <property type="match status" value="1"/>
</dbReference>
<accession>A0A3D8Y658</accession>
<organism evidence="2 3">
    <name type="scientific">Dyadobacter luteus</name>
    <dbReference type="NCBI Taxonomy" id="2259619"/>
    <lineage>
        <taxon>Bacteria</taxon>
        <taxon>Pseudomonadati</taxon>
        <taxon>Bacteroidota</taxon>
        <taxon>Cytophagia</taxon>
        <taxon>Cytophagales</taxon>
        <taxon>Spirosomataceae</taxon>
        <taxon>Dyadobacter</taxon>
    </lineage>
</organism>
<sequence>MANTYSQIHLHFIFCPKYRLSLIDSSWENELFRYICGITERNNHKMISINGMADHLHMLVGFRTNQSIADFMQDVKADSSQWINRNKFCKSRFDWQTGYGVFSYSKSQISDVINYIQNQKQHHKKINFLDEYKLILQKFEVDYNEQYIFKHPE</sequence>